<feature type="compositionally biased region" description="Low complexity" evidence="1">
    <location>
        <begin position="1"/>
        <end position="20"/>
    </location>
</feature>
<dbReference type="AlphaFoldDB" id="A0A1K0FD09"/>
<organism evidence="2 3">
    <name type="scientific">Couchioplanes caeruleus subsp. caeruleus</name>
    <dbReference type="NCBI Taxonomy" id="56427"/>
    <lineage>
        <taxon>Bacteria</taxon>
        <taxon>Bacillati</taxon>
        <taxon>Actinomycetota</taxon>
        <taxon>Actinomycetes</taxon>
        <taxon>Micromonosporales</taxon>
        <taxon>Micromonosporaceae</taxon>
        <taxon>Couchioplanes</taxon>
    </lineage>
</organism>
<name>A0A1K0FD09_9ACTN</name>
<dbReference type="Proteomes" id="UP000182486">
    <property type="component" value="Unassembled WGS sequence"/>
</dbReference>
<evidence type="ECO:0000313" key="3">
    <source>
        <dbReference type="Proteomes" id="UP000182486"/>
    </source>
</evidence>
<dbReference type="EMBL" id="MEIA01000461">
    <property type="protein sequence ID" value="OJF10727.1"/>
    <property type="molecule type" value="Genomic_DNA"/>
</dbReference>
<sequence length="76" mass="8287">MRSASGQAAARALSARQLSSPGGTIVKPCQSSRSRSAREQELILYANAARPITGWSPQWPKVWADLFGIHRDVLQP</sequence>
<comment type="caution">
    <text evidence="2">The sequence shown here is derived from an EMBL/GenBank/DDBJ whole genome shotgun (WGS) entry which is preliminary data.</text>
</comment>
<protein>
    <submittedName>
        <fullName evidence="2">Uncharacterized protein</fullName>
    </submittedName>
</protein>
<evidence type="ECO:0000313" key="2">
    <source>
        <dbReference type="EMBL" id="OJF10727.1"/>
    </source>
</evidence>
<accession>A0A1K0FD09</accession>
<keyword evidence="3" id="KW-1185">Reference proteome</keyword>
<gene>
    <name evidence="2" type="ORF">BG844_30485</name>
</gene>
<proteinExistence type="predicted"/>
<reference evidence="2 3" key="1">
    <citation type="submission" date="2016-09" db="EMBL/GenBank/DDBJ databases">
        <title>Couchioplanes caeruleus draft genome sequence.</title>
        <authorList>
            <person name="Sheehan J."/>
            <person name="Caffrey P."/>
        </authorList>
    </citation>
    <scope>NUCLEOTIDE SEQUENCE [LARGE SCALE GENOMIC DNA]</scope>
    <source>
        <strain evidence="2 3">DSM 43634</strain>
    </source>
</reference>
<dbReference type="RefSeq" id="WP_143162985.1">
    <property type="nucleotide sequence ID" value="NZ_MEIA01000461.1"/>
</dbReference>
<evidence type="ECO:0000256" key="1">
    <source>
        <dbReference type="SAM" id="MobiDB-lite"/>
    </source>
</evidence>
<feature type="region of interest" description="Disordered" evidence="1">
    <location>
        <begin position="1"/>
        <end position="34"/>
    </location>
</feature>